<sequence length="543" mass="57974">MASLVSEKGSDPIDSSDPSTTDAPLDAADKEEYPTGFRLVTIVASLMLGMFLVALDNTILGTAIPRITDEFQDINRVSWYGSAYFMTFGAFQSTWGKFYKYFSIKLWFLVAVFIFELGSLICAIAQNPTTLIVGRAIAGWGGAGIGVGVFTLVGFASSPANRPVLIGITGATYGLAAVLGPLLGGALTERVSWRWCFYINLPIGGLAAIIIFFFFKTPKIAKPVEATLREKILQLDLIGGSLMMGLIISFILALQYGGQSHAWDDSIVIGLLVGVVAMVVVFVAWEIYQKERAMIVARLMKERYVWVGSLYMFFFGGAYFVALYYIPIYFQSIFNVGPINSGVRMLGVIIPLVFGTVAQGFALTKIGIVPAFWVVGGAVGTVGYGLLFTMDQNTSTGEWIGFQILVGASAGITFQVALANAQVHSAPEDLSQTTAIINFSSTVGGAFFMSVAQATFNNVLIQNLASRLPQVSAGAILSTGATQIRDVFAESQIPIVIDGYVEGLQAVFAITLAICGAATLVGFLGNWKRLGASELEKATGGAA</sequence>
<feature type="domain" description="Major facilitator superfamily (MFS) profile" evidence="8">
    <location>
        <begin position="42"/>
        <end position="530"/>
    </location>
</feature>
<dbReference type="CDD" id="cd17502">
    <property type="entry name" value="MFS_Azr1_MDR_like"/>
    <property type="match status" value="1"/>
</dbReference>
<dbReference type="PANTHER" id="PTHR23501:SF177">
    <property type="entry name" value="MAJOR FACILITATOR SUPERFAMILY (MFS) PROFILE DOMAIN-CONTAINING PROTEIN-RELATED"/>
    <property type="match status" value="1"/>
</dbReference>
<dbReference type="SUPFAM" id="SSF103473">
    <property type="entry name" value="MFS general substrate transporter"/>
    <property type="match status" value="1"/>
</dbReference>
<gene>
    <name evidence="9" type="ORF">B0I35DRAFT_437275</name>
</gene>
<evidence type="ECO:0000256" key="1">
    <source>
        <dbReference type="ARBA" id="ARBA00004141"/>
    </source>
</evidence>
<feature type="compositionally biased region" description="Low complexity" evidence="6">
    <location>
        <begin position="12"/>
        <end position="22"/>
    </location>
</feature>
<evidence type="ECO:0000256" key="4">
    <source>
        <dbReference type="ARBA" id="ARBA00022989"/>
    </source>
</evidence>
<dbReference type="OrthoDB" id="10021397at2759"/>
<dbReference type="PANTHER" id="PTHR23501">
    <property type="entry name" value="MAJOR FACILITATOR SUPERFAMILY"/>
    <property type="match status" value="1"/>
</dbReference>
<keyword evidence="3 7" id="KW-0812">Transmembrane</keyword>
<dbReference type="AlphaFoldDB" id="A0A8K0SMR6"/>
<proteinExistence type="predicted"/>
<evidence type="ECO:0000313" key="9">
    <source>
        <dbReference type="EMBL" id="KAH7312554.1"/>
    </source>
</evidence>
<keyword evidence="2" id="KW-0813">Transport</keyword>
<feature type="transmembrane region" description="Helical" evidence="7">
    <location>
        <begin position="195"/>
        <end position="215"/>
    </location>
</feature>
<dbReference type="Gene3D" id="1.20.1250.20">
    <property type="entry name" value="MFS general substrate transporter like domains"/>
    <property type="match status" value="1"/>
</dbReference>
<name>A0A8K0SMR6_9HYPO</name>
<evidence type="ECO:0000259" key="8">
    <source>
        <dbReference type="PROSITE" id="PS50850"/>
    </source>
</evidence>
<keyword evidence="10" id="KW-1185">Reference proteome</keyword>
<dbReference type="Gene3D" id="1.20.1720.10">
    <property type="entry name" value="Multidrug resistance protein D"/>
    <property type="match status" value="1"/>
</dbReference>
<dbReference type="FunFam" id="1.20.1720.10:FF:000012">
    <property type="entry name" value="MFS toxin efflux pump (AflT)"/>
    <property type="match status" value="1"/>
</dbReference>
<feature type="transmembrane region" description="Helical" evidence="7">
    <location>
        <begin position="39"/>
        <end position="59"/>
    </location>
</feature>
<feature type="region of interest" description="Disordered" evidence="6">
    <location>
        <begin position="1"/>
        <end position="27"/>
    </location>
</feature>
<keyword evidence="4 7" id="KW-1133">Transmembrane helix</keyword>
<protein>
    <submittedName>
        <fullName evidence="9">Major facilitator superfamily domain-containing protein</fullName>
    </submittedName>
</protein>
<organism evidence="9 10">
    <name type="scientific">Stachybotrys elegans</name>
    <dbReference type="NCBI Taxonomy" id="80388"/>
    <lineage>
        <taxon>Eukaryota</taxon>
        <taxon>Fungi</taxon>
        <taxon>Dikarya</taxon>
        <taxon>Ascomycota</taxon>
        <taxon>Pezizomycotina</taxon>
        <taxon>Sordariomycetes</taxon>
        <taxon>Hypocreomycetidae</taxon>
        <taxon>Hypocreales</taxon>
        <taxon>Stachybotryaceae</taxon>
        <taxon>Stachybotrys</taxon>
    </lineage>
</organism>
<feature type="transmembrane region" description="Helical" evidence="7">
    <location>
        <begin position="342"/>
        <end position="361"/>
    </location>
</feature>
<feature type="transmembrane region" description="Helical" evidence="7">
    <location>
        <begin position="435"/>
        <end position="456"/>
    </location>
</feature>
<accession>A0A8K0SMR6</accession>
<keyword evidence="5 7" id="KW-0472">Membrane</keyword>
<dbReference type="Proteomes" id="UP000813444">
    <property type="component" value="Unassembled WGS sequence"/>
</dbReference>
<feature type="transmembrane region" description="Helical" evidence="7">
    <location>
        <begin position="506"/>
        <end position="527"/>
    </location>
</feature>
<feature type="transmembrane region" description="Helical" evidence="7">
    <location>
        <begin position="79"/>
        <end position="99"/>
    </location>
</feature>
<comment type="caution">
    <text evidence="9">The sequence shown here is derived from an EMBL/GenBank/DDBJ whole genome shotgun (WGS) entry which is preliminary data.</text>
</comment>
<feature type="transmembrane region" description="Helical" evidence="7">
    <location>
        <begin position="235"/>
        <end position="255"/>
    </location>
</feature>
<evidence type="ECO:0000256" key="3">
    <source>
        <dbReference type="ARBA" id="ARBA00022692"/>
    </source>
</evidence>
<evidence type="ECO:0000256" key="6">
    <source>
        <dbReference type="SAM" id="MobiDB-lite"/>
    </source>
</evidence>
<dbReference type="InterPro" id="IPR011701">
    <property type="entry name" value="MFS"/>
</dbReference>
<feature type="transmembrane region" description="Helical" evidence="7">
    <location>
        <begin position="368"/>
        <end position="387"/>
    </location>
</feature>
<evidence type="ECO:0000256" key="2">
    <source>
        <dbReference type="ARBA" id="ARBA00022448"/>
    </source>
</evidence>
<dbReference type="InterPro" id="IPR020846">
    <property type="entry name" value="MFS_dom"/>
</dbReference>
<comment type="subcellular location">
    <subcellularLocation>
        <location evidence="1">Membrane</location>
        <topology evidence="1">Multi-pass membrane protein</topology>
    </subcellularLocation>
</comment>
<evidence type="ECO:0000313" key="10">
    <source>
        <dbReference type="Proteomes" id="UP000813444"/>
    </source>
</evidence>
<feature type="transmembrane region" description="Helical" evidence="7">
    <location>
        <begin position="163"/>
        <end position="183"/>
    </location>
</feature>
<dbReference type="InterPro" id="IPR036259">
    <property type="entry name" value="MFS_trans_sf"/>
</dbReference>
<dbReference type="GO" id="GO:0005886">
    <property type="term" value="C:plasma membrane"/>
    <property type="evidence" value="ECO:0007669"/>
    <property type="project" value="TreeGrafter"/>
</dbReference>
<feature type="transmembrane region" description="Helical" evidence="7">
    <location>
        <begin position="399"/>
        <end position="423"/>
    </location>
</feature>
<dbReference type="EMBL" id="JAGPNK010000010">
    <property type="protein sequence ID" value="KAH7312554.1"/>
    <property type="molecule type" value="Genomic_DNA"/>
</dbReference>
<feature type="transmembrane region" description="Helical" evidence="7">
    <location>
        <begin position="267"/>
        <end position="288"/>
    </location>
</feature>
<feature type="transmembrane region" description="Helical" evidence="7">
    <location>
        <begin position="309"/>
        <end position="330"/>
    </location>
</feature>
<evidence type="ECO:0000256" key="5">
    <source>
        <dbReference type="ARBA" id="ARBA00023136"/>
    </source>
</evidence>
<reference evidence="9" key="1">
    <citation type="journal article" date="2021" name="Nat. Commun.">
        <title>Genetic determinants of endophytism in the Arabidopsis root mycobiome.</title>
        <authorList>
            <person name="Mesny F."/>
            <person name="Miyauchi S."/>
            <person name="Thiergart T."/>
            <person name="Pickel B."/>
            <person name="Atanasova L."/>
            <person name="Karlsson M."/>
            <person name="Huettel B."/>
            <person name="Barry K.W."/>
            <person name="Haridas S."/>
            <person name="Chen C."/>
            <person name="Bauer D."/>
            <person name="Andreopoulos W."/>
            <person name="Pangilinan J."/>
            <person name="LaButti K."/>
            <person name="Riley R."/>
            <person name="Lipzen A."/>
            <person name="Clum A."/>
            <person name="Drula E."/>
            <person name="Henrissat B."/>
            <person name="Kohler A."/>
            <person name="Grigoriev I.V."/>
            <person name="Martin F.M."/>
            <person name="Hacquard S."/>
        </authorList>
    </citation>
    <scope>NUCLEOTIDE SEQUENCE</scope>
    <source>
        <strain evidence="9">MPI-CAGE-CH-0235</strain>
    </source>
</reference>
<feature type="transmembrane region" description="Helical" evidence="7">
    <location>
        <begin position="132"/>
        <end position="156"/>
    </location>
</feature>
<dbReference type="GO" id="GO:0022857">
    <property type="term" value="F:transmembrane transporter activity"/>
    <property type="evidence" value="ECO:0007669"/>
    <property type="project" value="InterPro"/>
</dbReference>
<dbReference type="PROSITE" id="PS50850">
    <property type="entry name" value="MFS"/>
    <property type="match status" value="1"/>
</dbReference>
<dbReference type="Pfam" id="PF07690">
    <property type="entry name" value="MFS_1"/>
    <property type="match status" value="1"/>
</dbReference>
<feature type="transmembrane region" description="Helical" evidence="7">
    <location>
        <begin position="106"/>
        <end position="126"/>
    </location>
</feature>
<evidence type="ECO:0000256" key="7">
    <source>
        <dbReference type="SAM" id="Phobius"/>
    </source>
</evidence>